<evidence type="ECO:0000313" key="1">
    <source>
        <dbReference type="EMBL" id="KAK9237306.1"/>
    </source>
</evidence>
<reference evidence="2" key="1">
    <citation type="journal article" date="2024" name="Front. Bioeng. Biotechnol.">
        <title>Genome-scale model development and genomic sequencing of the oleaginous clade Lipomyces.</title>
        <authorList>
            <person name="Czajka J.J."/>
            <person name="Han Y."/>
            <person name="Kim J."/>
            <person name="Mondo S.J."/>
            <person name="Hofstad B.A."/>
            <person name="Robles A."/>
            <person name="Haridas S."/>
            <person name="Riley R."/>
            <person name="LaButti K."/>
            <person name="Pangilinan J."/>
            <person name="Andreopoulos W."/>
            <person name="Lipzen A."/>
            <person name="Yan J."/>
            <person name="Wang M."/>
            <person name="Ng V."/>
            <person name="Grigoriev I.V."/>
            <person name="Spatafora J.W."/>
            <person name="Magnuson J.K."/>
            <person name="Baker S.E."/>
            <person name="Pomraning K.R."/>
        </authorList>
    </citation>
    <scope>NUCLEOTIDE SEQUENCE [LARGE SCALE GENOMIC DNA]</scope>
    <source>
        <strain evidence="2">CBS 7786</strain>
    </source>
</reference>
<keyword evidence="2" id="KW-1185">Reference proteome</keyword>
<sequence>MLLFSGVTLFIVSGLVAFVSAQSNPISSPTSNDTLTTGQAFLVKWTPSNDHPISLFLLHGQPSNLQLVLTIITNLTNAGIVRWTPPTSIYTENDYTLSIEDDVTGDVNYSNQFAIKGLNPSSSSSTSSTSSSSLAPSTSSTTSSSSTSSSATSSTTSSSSISLSSLAVRSANVSTTSLLSWTNSSSVLTTSSSTSTLQSIVAASSTTSSASAAATTIRAINDASRSGSANSVIALVSIVFSFFLLV</sequence>
<organism evidence="1 2">
    <name type="scientific">Lipomyces kononenkoae</name>
    <name type="common">Yeast</name>
    <dbReference type="NCBI Taxonomy" id="34357"/>
    <lineage>
        <taxon>Eukaryota</taxon>
        <taxon>Fungi</taxon>
        <taxon>Dikarya</taxon>
        <taxon>Ascomycota</taxon>
        <taxon>Saccharomycotina</taxon>
        <taxon>Lipomycetes</taxon>
        <taxon>Lipomycetales</taxon>
        <taxon>Lipomycetaceae</taxon>
        <taxon>Lipomyces</taxon>
    </lineage>
</organism>
<dbReference type="Proteomes" id="UP001433508">
    <property type="component" value="Unassembled WGS sequence"/>
</dbReference>
<evidence type="ECO:0000313" key="2">
    <source>
        <dbReference type="Proteomes" id="UP001433508"/>
    </source>
</evidence>
<gene>
    <name evidence="1" type="ORF">V1525DRAFT_388651</name>
</gene>
<name>A0ACC3T114_LIPKO</name>
<proteinExistence type="predicted"/>
<comment type="caution">
    <text evidence="1">The sequence shown here is derived from an EMBL/GenBank/DDBJ whole genome shotgun (WGS) entry which is preliminary data.</text>
</comment>
<protein>
    <submittedName>
        <fullName evidence="1">Ser-Thr-rich glycosyl-phosphatidyl-inositol-anchored membrane family-domain-containing protein</fullName>
    </submittedName>
</protein>
<accession>A0ACC3T114</accession>
<dbReference type="EMBL" id="MU971371">
    <property type="protein sequence ID" value="KAK9237306.1"/>
    <property type="molecule type" value="Genomic_DNA"/>
</dbReference>